<evidence type="ECO:0000256" key="7">
    <source>
        <dbReference type="ARBA" id="ARBA00022912"/>
    </source>
</evidence>
<keyword evidence="8" id="KW-0464">Manganese</keyword>
<keyword evidence="11" id="KW-1185">Reference proteome</keyword>
<organism evidence="10 11">
    <name type="scientific">Nelumbo nucifera</name>
    <name type="common">Sacred lotus</name>
    <dbReference type="NCBI Taxonomy" id="4432"/>
    <lineage>
        <taxon>Eukaryota</taxon>
        <taxon>Viridiplantae</taxon>
        <taxon>Streptophyta</taxon>
        <taxon>Embryophyta</taxon>
        <taxon>Tracheophyta</taxon>
        <taxon>Spermatophyta</taxon>
        <taxon>Magnoliopsida</taxon>
        <taxon>Proteales</taxon>
        <taxon>Nelumbonaceae</taxon>
        <taxon>Nelumbo</taxon>
    </lineage>
</organism>
<dbReference type="EC" id="3.1.3.16" evidence="3"/>
<evidence type="ECO:0000256" key="6">
    <source>
        <dbReference type="ARBA" id="ARBA00022842"/>
    </source>
</evidence>
<dbReference type="PROSITE" id="PS01032">
    <property type="entry name" value="PPM_1"/>
    <property type="match status" value="1"/>
</dbReference>
<gene>
    <name evidence="10" type="ORF">HUJ06_028940</name>
</gene>
<proteinExistence type="predicted"/>
<dbReference type="Gene3D" id="3.60.40.10">
    <property type="entry name" value="PPM-type phosphatase domain"/>
    <property type="match status" value="1"/>
</dbReference>
<dbReference type="GO" id="GO:0004722">
    <property type="term" value="F:protein serine/threonine phosphatase activity"/>
    <property type="evidence" value="ECO:0007669"/>
    <property type="project" value="UniProtKB-EC"/>
</dbReference>
<accession>A0A822Y5F7</accession>
<comment type="caution">
    <text evidence="10">The sequence shown here is derived from an EMBL/GenBank/DDBJ whole genome shotgun (WGS) entry which is preliminary data.</text>
</comment>
<dbReference type="InterPro" id="IPR001932">
    <property type="entry name" value="PPM-type_phosphatase-like_dom"/>
</dbReference>
<dbReference type="Proteomes" id="UP000607653">
    <property type="component" value="Unassembled WGS sequence"/>
</dbReference>
<dbReference type="InterPro" id="IPR000222">
    <property type="entry name" value="PP2C_BS"/>
</dbReference>
<name>A0A822Y5F7_NELNU</name>
<feature type="domain" description="PPM-type phosphatase" evidence="9">
    <location>
        <begin position="1"/>
        <end position="43"/>
    </location>
</feature>
<sequence length="47" mass="5454">MQGWRATMEDAHAAYPDLDGTTSFFGVYDGHGEQDVMKWECEKWKVE</sequence>
<evidence type="ECO:0000313" key="10">
    <source>
        <dbReference type="EMBL" id="DAD27472.1"/>
    </source>
</evidence>
<keyword evidence="7" id="KW-0904">Protein phosphatase</keyword>
<dbReference type="GO" id="GO:0046872">
    <property type="term" value="F:metal ion binding"/>
    <property type="evidence" value="ECO:0007669"/>
    <property type="project" value="UniProtKB-KW"/>
</dbReference>
<evidence type="ECO:0000256" key="2">
    <source>
        <dbReference type="ARBA" id="ARBA00001946"/>
    </source>
</evidence>
<keyword evidence="6" id="KW-0460">Magnesium</keyword>
<comment type="cofactor">
    <cofactor evidence="2">
        <name>Mg(2+)</name>
        <dbReference type="ChEBI" id="CHEBI:18420"/>
    </cofactor>
</comment>
<evidence type="ECO:0000256" key="5">
    <source>
        <dbReference type="ARBA" id="ARBA00022801"/>
    </source>
</evidence>
<evidence type="ECO:0000256" key="3">
    <source>
        <dbReference type="ARBA" id="ARBA00013081"/>
    </source>
</evidence>
<dbReference type="SUPFAM" id="SSF81606">
    <property type="entry name" value="PP2C-like"/>
    <property type="match status" value="1"/>
</dbReference>
<dbReference type="EMBL" id="DUZY01000002">
    <property type="protein sequence ID" value="DAD27472.1"/>
    <property type="molecule type" value="Genomic_DNA"/>
</dbReference>
<comment type="cofactor">
    <cofactor evidence="1">
        <name>Mn(2+)</name>
        <dbReference type="ChEBI" id="CHEBI:29035"/>
    </cofactor>
</comment>
<dbReference type="AlphaFoldDB" id="A0A822Y5F7"/>
<evidence type="ECO:0000256" key="4">
    <source>
        <dbReference type="ARBA" id="ARBA00022723"/>
    </source>
</evidence>
<evidence type="ECO:0000313" key="11">
    <source>
        <dbReference type="Proteomes" id="UP000607653"/>
    </source>
</evidence>
<evidence type="ECO:0000256" key="1">
    <source>
        <dbReference type="ARBA" id="ARBA00001936"/>
    </source>
</evidence>
<dbReference type="InterPro" id="IPR036457">
    <property type="entry name" value="PPM-type-like_dom_sf"/>
</dbReference>
<keyword evidence="5" id="KW-0378">Hydrolase</keyword>
<evidence type="ECO:0000259" key="9">
    <source>
        <dbReference type="Pfam" id="PF00481"/>
    </source>
</evidence>
<keyword evidence="4" id="KW-0479">Metal-binding</keyword>
<evidence type="ECO:0000256" key="8">
    <source>
        <dbReference type="ARBA" id="ARBA00023211"/>
    </source>
</evidence>
<reference evidence="10 11" key="1">
    <citation type="journal article" date="2020" name="Mol. Biol. Evol.">
        <title>Distinct Expression and Methylation Patterns for Genes with Different Fates following a Single Whole-Genome Duplication in Flowering Plants.</title>
        <authorList>
            <person name="Shi T."/>
            <person name="Rahmani R.S."/>
            <person name="Gugger P.F."/>
            <person name="Wang M."/>
            <person name="Li H."/>
            <person name="Zhang Y."/>
            <person name="Li Z."/>
            <person name="Wang Q."/>
            <person name="Van de Peer Y."/>
            <person name="Marchal K."/>
            <person name="Chen J."/>
        </authorList>
    </citation>
    <scope>NUCLEOTIDE SEQUENCE [LARGE SCALE GENOMIC DNA]</scope>
    <source>
        <tissue evidence="10">Leaf</tissue>
    </source>
</reference>
<dbReference type="Pfam" id="PF00481">
    <property type="entry name" value="PP2C"/>
    <property type="match status" value="1"/>
</dbReference>
<protein>
    <recommendedName>
        <fullName evidence="3">protein-serine/threonine phosphatase</fullName>
        <ecNumber evidence="3">3.1.3.16</ecNumber>
    </recommendedName>
</protein>